<dbReference type="Gene3D" id="3.40.50.20">
    <property type="match status" value="1"/>
</dbReference>
<feature type="domain" description="ATP-grasp" evidence="6">
    <location>
        <begin position="118"/>
        <end position="313"/>
    </location>
</feature>
<dbReference type="GO" id="GO:0046872">
    <property type="term" value="F:metal ion binding"/>
    <property type="evidence" value="ECO:0007669"/>
    <property type="project" value="InterPro"/>
</dbReference>
<keyword evidence="8" id="KW-1185">Reference proteome</keyword>
<evidence type="ECO:0000256" key="2">
    <source>
        <dbReference type="ARBA" id="ARBA00022741"/>
    </source>
</evidence>
<dbReference type="InterPro" id="IPR011761">
    <property type="entry name" value="ATP-grasp"/>
</dbReference>
<evidence type="ECO:0000313" key="7">
    <source>
        <dbReference type="EMBL" id="MBB6040033.1"/>
    </source>
</evidence>
<gene>
    <name evidence="7" type="ORF">HNR73_007932</name>
</gene>
<dbReference type="RefSeq" id="WP_184793106.1">
    <property type="nucleotide sequence ID" value="NZ_BONT01000120.1"/>
</dbReference>
<comment type="caution">
    <text evidence="7">The sequence shown here is derived from an EMBL/GenBank/DDBJ whole genome shotgun (WGS) entry which is preliminary data.</text>
</comment>
<evidence type="ECO:0000256" key="1">
    <source>
        <dbReference type="ARBA" id="ARBA00022598"/>
    </source>
</evidence>
<dbReference type="Gene3D" id="3.30.470.20">
    <property type="entry name" value="ATP-grasp fold, B domain"/>
    <property type="match status" value="1"/>
</dbReference>
<keyword evidence="3 4" id="KW-0067">ATP-binding</keyword>
<dbReference type="AlphaFoldDB" id="A0A841FZ68"/>
<evidence type="ECO:0000259" key="6">
    <source>
        <dbReference type="PROSITE" id="PS50975"/>
    </source>
</evidence>
<dbReference type="GO" id="GO:0005524">
    <property type="term" value="F:ATP binding"/>
    <property type="evidence" value="ECO:0007669"/>
    <property type="project" value="UniProtKB-UniRule"/>
</dbReference>
<name>A0A841FZ68_9ACTN</name>
<dbReference type="Pfam" id="PF18130">
    <property type="entry name" value="ATPgrasp_N"/>
    <property type="match status" value="1"/>
</dbReference>
<evidence type="ECO:0000256" key="5">
    <source>
        <dbReference type="SAM" id="MobiDB-lite"/>
    </source>
</evidence>
<protein>
    <submittedName>
        <fullName evidence="7">Biotin carboxylase</fullName>
    </submittedName>
</protein>
<dbReference type="PANTHER" id="PTHR43585">
    <property type="entry name" value="FUMIPYRROLE BIOSYNTHESIS PROTEIN C"/>
    <property type="match status" value="1"/>
</dbReference>
<keyword evidence="2 4" id="KW-0547">Nucleotide-binding</keyword>
<dbReference type="InterPro" id="IPR052032">
    <property type="entry name" value="ATP-dep_AA_Ligase"/>
</dbReference>
<proteinExistence type="predicted"/>
<sequence length="430" mass="45521">MSVEWLILVESNTTGSGRLFCSRARDIGLRPVVFTHRPDRYPYLRTDGIDTRTVDTTDPEALLLAIAALVEEEGGRAAGVTSSSEYFIAAASTLAHRLGLPHADAEAIRACRDKVTQRTLLSRGGMPGPRFAAAATPAEAASAASHIGLPVVVKPRTGSGSIGVRICRSLPDVEAAVSAILEADTAGLALPTQSSVLVEEYLDGLEYSVEVLDTTVVGVTRKHLGPEPHFVEIGHDFPAALDALEREAICDAALEALRVLGLGWGPAHVELRRTPDGYRIVEVNPRLAGGMIPRVVEEACGIDMVQHVVAKAVGRETTPRPTRARSASIRFLLAGRPGRLAEVGGVERARLVPGVTEVCASWEPGYDVTIRNSFQDRAAHVIAAADDGRAAALASASGLAALVIRFADDGHPEHPTTPADRGTTSYVRSP</sequence>
<dbReference type="PANTHER" id="PTHR43585:SF2">
    <property type="entry name" value="ATP-GRASP ENZYME FSQD"/>
    <property type="match status" value="1"/>
</dbReference>
<evidence type="ECO:0000313" key="8">
    <source>
        <dbReference type="Proteomes" id="UP000548476"/>
    </source>
</evidence>
<dbReference type="InterPro" id="IPR041472">
    <property type="entry name" value="BL00235/CARNS1_N"/>
</dbReference>
<feature type="region of interest" description="Disordered" evidence="5">
    <location>
        <begin position="409"/>
        <end position="430"/>
    </location>
</feature>
<dbReference type="PROSITE" id="PS50975">
    <property type="entry name" value="ATP_GRASP"/>
    <property type="match status" value="1"/>
</dbReference>
<accession>A0A841FZ68</accession>
<keyword evidence="1" id="KW-0436">Ligase</keyword>
<dbReference type="InterPro" id="IPR040570">
    <property type="entry name" value="LAL_C2"/>
</dbReference>
<dbReference type="Pfam" id="PF18603">
    <property type="entry name" value="LAL_C2"/>
    <property type="match status" value="1"/>
</dbReference>
<evidence type="ECO:0000256" key="4">
    <source>
        <dbReference type="PROSITE-ProRule" id="PRU00409"/>
    </source>
</evidence>
<dbReference type="Proteomes" id="UP000548476">
    <property type="component" value="Unassembled WGS sequence"/>
</dbReference>
<reference evidence="7 8" key="1">
    <citation type="submission" date="2020-08" db="EMBL/GenBank/DDBJ databases">
        <title>Genomic Encyclopedia of Type Strains, Phase IV (KMG-IV): sequencing the most valuable type-strain genomes for metagenomic binning, comparative biology and taxonomic classification.</title>
        <authorList>
            <person name="Goeker M."/>
        </authorList>
    </citation>
    <scope>NUCLEOTIDE SEQUENCE [LARGE SCALE GENOMIC DNA]</scope>
    <source>
        <strain evidence="7 8">YIM 65646</strain>
    </source>
</reference>
<evidence type="ECO:0000256" key="3">
    <source>
        <dbReference type="ARBA" id="ARBA00022840"/>
    </source>
</evidence>
<organism evidence="7 8">
    <name type="scientific">Phytomonospora endophytica</name>
    <dbReference type="NCBI Taxonomy" id="714109"/>
    <lineage>
        <taxon>Bacteria</taxon>
        <taxon>Bacillati</taxon>
        <taxon>Actinomycetota</taxon>
        <taxon>Actinomycetes</taxon>
        <taxon>Micromonosporales</taxon>
        <taxon>Micromonosporaceae</taxon>
        <taxon>Phytomonospora</taxon>
    </lineage>
</organism>
<dbReference type="EMBL" id="JACHGT010000032">
    <property type="protein sequence ID" value="MBB6040033.1"/>
    <property type="molecule type" value="Genomic_DNA"/>
</dbReference>
<dbReference type="GO" id="GO:0016874">
    <property type="term" value="F:ligase activity"/>
    <property type="evidence" value="ECO:0007669"/>
    <property type="project" value="UniProtKB-KW"/>
</dbReference>
<dbReference type="Pfam" id="PF13535">
    <property type="entry name" value="ATP-grasp_4"/>
    <property type="match status" value="1"/>
</dbReference>
<dbReference type="SUPFAM" id="SSF56059">
    <property type="entry name" value="Glutathione synthetase ATP-binding domain-like"/>
    <property type="match status" value="1"/>
</dbReference>
<dbReference type="SMART" id="SM01209">
    <property type="entry name" value="GARS_A"/>
    <property type="match status" value="1"/>
</dbReference>